<proteinExistence type="predicted"/>
<comment type="caution">
    <text evidence="1">The sequence shown here is derived from an EMBL/GenBank/DDBJ whole genome shotgun (WGS) entry which is preliminary data.</text>
</comment>
<name>A0A2U1T9V4_9CORY</name>
<dbReference type="Proteomes" id="UP000244989">
    <property type="component" value="Unassembled WGS sequence"/>
</dbReference>
<dbReference type="EMBL" id="QEEZ01000001">
    <property type="protein sequence ID" value="PWC02779.1"/>
    <property type="molecule type" value="Genomic_DNA"/>
</dbReference>
<protein>
    <submittedName>
        <fullName evidence="1">Uncharacterized protein</fullName>
    </submittedName>
</protein>
<evidence type="ECO:0000313" key="2">
    <source>
        <dbReference type="Proteomes" id="UP000244989"/>
    </source>
</evidence>
<dbReference type="KEGG" id="cyz:C3B44_01855"/>
<dbReference type="OrthoDB" id="5123702at2"/>
<keyword evidence="2" id="KW-1185">Reference proteome</keyword>
<reference evidence="2" key="1">
    <citation type="submission" date="2018-04" db="EMBL/GenBank/DDBJ databases">
        <authorList>
            <person name="Liu S."/>
            <person name="Wang Z."/>
            <person name="Li J."/>
        </authorList>
    </citation>
    <scope>NUCLEOTIDE SEQUENCE [LARGE SCALE GENOMIC DNA]</scope>
    <source>
        <strain evidence="2">2189</strain>
    </source>
</reference>
<dbReference type="RefSeq" id="WP_108430861.1">
    <property type="nucleotide sequence ID" value="NZ_CP026947.1"/>
</dbReference>
<organism evidence="1 2">
    <name type="scientific">Corynebacterium yudongzhengii</name>
    <dbReference type="NCBI Taxonomy" id="2080740"/>
    <lineage>
        <taxon>Bacteria</taxon>
        <taxon>Bacillati</taxon>
        <taxon>Actinomycetota</taxon>
        <taxon>Actinomycetes</taxon>
        <taxon>Mycobacteriales</taxon>
        <taxon>Corynebacteriaceae</taxon>
        <taxon>Corynebacterium</taxon>
    </lineage>
</organism>
<evidence type="ECO:0000313" key="1">
    <source>
        <dbReference type="EMBL" id="PWC02779.1"/>
    </source>
</evidence>
<dbReference type="AlphaFoldDB" id="A0A2U1T9V4"/>
<accession>A0A2U1T9V4</accession>
<sequence length="80" mass="8954">MGNLLNLLFGDPTNPVSEIKTIFSQHDNPLAAAQDWAKKLLQDKDIDPMKSPLAAIKEVRTEEKAFNLKSATYLVEKLTK</sequence>
<gene>
    <name evidence="1" type="ORF">DF222_00585</name>
</gene>